<reference evidence="13 14" key="1">
    <citation type="submission" date="2016-07" db="EMBL/GenBank/DDBJ databases">
        <title>Pervasive Adenine N6-methylation of Active Genes in Fungi.</title>
        <authorList>
            <consortium name="DOE Joint Genome Institute"/>
            <person name="Mondo S.J."/>
            <person name="Dannebaum R.O."/>
            <person name="Kuo R.C."/>
            <person name="Labutti K."/>
            <person name="Haridas S."/>
            <person name="Kuo A."/>
            <person name="Salamov A."/>
            <person name="Ahrendt S.R."/>
            <person name="Lipzen A."/>
            <person name="Sullivan W."/>
            <person name="Andreopoulos W.B."/>
            <person name="Clum A."/>
            <person name="Lindquist E."/>
            <person name="Daum C."/>
            <person name="Ramamoorthy G.K."/>
            <person name="Gryganskyi A."/>
            <person name="Culley D."/>
            <person name="Magnuson J.K."/>
            <person name="James T.Y."/>
            <person name="O'Malley M.A."/>
            <person name="Stajich J.E."/>
            <person name="Spatafora J.W."/>
            <person name="Visel A."/>
            <person name="Grigoriev I.V."/>
        </authorList>
    </citation>
    <scope>NUCLEOTIDE SEQUENCE [LARGE SCALE GENOMIC DNA]</scope>
    <source>
        <strain evidence="13 14">ATCC 12442</strain>
    </source>
</reference>
<dbReference type="CDD" id="cd14342">
    <property type="entry name" value="UBA_TAP-C"/>
    <property type="match status" value="1"/>
</dbReference>
<dbReference type="EMBL" id="MCFD01000016">
    <property type="protein sequence ID" value="ORX66292.1"/>
    <property type="molecule type" value="Genomic_DNA"/>
</dbReference>
<organism evidence="13 14">
    <name type="scientific">Linderina pennispora</name>
    <dbReference type="NCBI Taxonomy" id="61395"/>
    <lineage>
        <taxon>Eukaryota</taxon>
        <taxon>Fungi</taxon>
        <taxon>Fungi incertae sedis</taxon>
        <taxon>Zoopagomycota</taxon>
        <taxon>Kickxellomycotina</taxon>
        <taxon>Kickxellomycetes</taxon>
        <taxon>Kickxellales</taxon>
        <taxon>Kickxellaceae</taxon>
        <taxon>Linderina</taxon>
    </lineage>
</organism>
<evidence type="ECO:0000256" key="10">
    <source>
        <dbReference type="SAM" id="MobiDB-lite"/>
    </source>
</evidence>
<keyword evidence="6" id="KW-0509">mRNA transport</keyword>
<dbReference type="SMART" id="SM00804">
    <property type="entry name" value="TAP_C"/>
    <property type="match status" value="1"/>
</dbReference>
<dbReference type="GO" id="GO:0016973">
    <property type="term" value="P:poly(A)+ mRNA export from nucleus"/>
    <property type="evidence" value="ECO:0007669"/>
    <property type="project" value="TreeGrafter"/>
</dbReference>
<dbReference type="InterPro" id="IPR032710">
    <property type="entry name" value="NTF2-like_dom_sf"/>
</dbReference>
<keyword evidence="3" id="KW-0813">Transport</keyword>
<dbReference type="InterPro" id="IPR032675">
    <property type="entry name" value="LRR_dom_sf"/>
</dbReference>
<dbReference type="Gene3D" id="3.10.450.50">
    <property type="match status" value="2"/>
</dbReference>
<feature type="compositionally biased region" description="Gly residues" evidence="10">
    <location>
        <begin position="41"/>
        <end position="61"/>
    </location>
</feature>
<dbReference type="SUPFAM" id="SSF54427">
    <property type="entry name" value="NTF2-like"/>
    <property type="match status" value="1"/>
</dbReference>
<dbReference type="Proteomes" id="UP000193922">
    <property type="component" value="Unassembled WGS sequence"/>
</dbReference>
<dbReference type="RefSeq" id="XP_040740302.1">
    <property type="nucleotide sequence ID" value="XM_040888621.1"/>
</dbReference>
<feature type="domain" description="TAP-C" evidence="12">
    <location>
        <begin position="543"/>
        <end position="594"/>
    </location>
</feature>
<feature type="compositionally biased region" description="Gly residues" evidence="10">
    <location>
        <begin position="13"/>
        <end position="28"/>
    </location>
</feature>
<dbReference type="Pfam" id="PF24048">
    <property type="entry name" value="LRR_NXF1-5"/>
    <property type="match status" value="1"/>
</dbReference>
<dbReference type="PANTHER" id="PTHR10662:SF22">
    <property type="entry name" value="NUCLEAR RNA EXPORT FACTOR 1"/>
    <property type="match status" value="1"/>
</dbReference>
<feature type="region of interest" description="Disordered" evidence="10">
    <location>
        <begin position="314"/>
        <end position="333"/>
    </location>
</feature>
<evidence type="ECO:0000256" key="4">
    <source>
        <dbReference type="ARBA" id="ARBA00022614"/>
    </source>
</evidence>
<comment type="function">
    <text evidence="8">Involved in the export of mRNA from the nucleus to the cytoplasm.</text>
</comment>
<dbReference type="GeneID" id="63805269"/>
<keyword evidence="14" id="KW-1185">Reference proteome</keyword>
<evidence type="ECO:0000259" key="11">
    <source>
        <dbReference type="PROSITE" id="PS50177"/>
    </source>
</evidence>
<feature type="domain" description="NTF2" evidence="11">
    <location>
        <begin position="351"/>
        <end position="505"/>
    </location>
</feature>
<comment type="similarity">
    <text evidence="2">Belongs to the NXF family.</text>
</comment>
<dbReference type="Pfam" id="PF18444">
    <property type="entry name" value="RRM_9"/>
    <property type="match status" value="1"/>
</dbReference>
<dbReference type="InterPro" id="IPR005637">
    <property type="entry name" value="TAP_C_dom"/>
</dbReference>
<gene>
    <name evidence="13" type="ORF">DL89DRAFT_270226</name>
</gene>
<evidence type="ECO:0000256" key="7">
    <source>
        <dbReference type="ARBA" id="ARBA00023242"/>
    </source>
</evidence>
<dbReference type="SUPFAM" id="SSF46934">
    <property type="entry name" value="UBA-like"/>
    <property type="match status" value="1"/>
</dbReference>
<evidence type="ECO:0000259" key="12">
    <source>
        <dbReference type="PROSITE" id="PS51281"/>
    </source>
</evidence>
<evidence type="ECO:0000256" key="9">
    <source>
        <dbReference type="ARBA" id="ARBA00069694"/>
    </source>
</evidence>
<dbReference type="OrthoDB" id="25872at2759"/>
<dbReference type="Gene3D" id="1.10.8.10">
    <property type="entry name" value="DNA helicase RuvA subunit, C-terminal domain"/>
    <property type="match status" value="1"/>
</dbReference>
<dbReference type="InterPro" id="IPR001611">
    <property type="entry name" value="Leu-rich_rpt"/>
</dbReference>
<dbReference type="InterPro" id="IPR018222">
    <property type="entry name" value="Nuclear_transport_factor_2_euk"/>
</dbReference>
<evidence type="ECO:0000256" key="2">
    <source>
        <dbReference type="ARBA" id="ARBA00009285"/>
    </source>
</evidence>
<keyword evidence="5" id="KW-0677">Repeat</keyword>
<dbReference type="InterPro" id="IPR002075">
    <property type="entry name" value="NTF2_dom"/>
</dbReference>
<accession>A0A1Y1VYE2</accession>
<dbReference type="Pfam" id="PF22602">
    <property type="entry name" value="NXF_NTF2"/>
    <property type="match status" value="2"/>
</dbReference>
<dbReference type="GO" id="GO:0003723">
    <property type="term" value="F:RNA binding"/>
    <property type="evidence" value="ECO:0007669"/>
    <property type="project" value="TreeGrafter"/>
</dbReference>
<dbReference type="PANTHER" id="PTHR10662">
    <property type="entry name" value="NUCLEAR RNA EXPORT FACTOR"/>
    <property type="match status" value="1"/>
</dbReference>
<evidence type="ECO:0000313" key="14">
    <source>
        <dbReference type="Proteomes" id="UP000193922"/>
    </source>
</evidence>
<evidence type="ECO:0000256" key="3">
    <source>
        <dbReference type="ARBA" id="ARBA00022448"/>
    </source>
</evidence>
<dbReference type="PROSITE" id="PS50177">
    <property type="entry name" value="NTF2_DOMAIN"/>
    <property type="match status" value="1"/>
</dbReference>
<keyword evidence="7" id="KW-0539">Nucleus</keyword>
<dbReference type="InterPro" id="IPR030217">
    <property type="entry name" value="NXF_fam"/>
</dbReference>
<dbReference type="SUPFAM" id="SSF52058">
    <property type="entry name" value="L domain-like"/>
    <property type="match status" value="1"/>
</dbReference>
<protein>
    <recommendedName>
        <fullName evidence="9">mRNA export factor MEX67</fullName>
    </recommendedName>
</protein>
<keyword evidence="4" id="KW-0433">Leucine-rich repeat</keyword>
<dbReference type="Gene3D" id="3.80.10.10">
    <property type="entry name" value="Ribonuclease Inhibitor"/>
    <property type="match status" value="1"/>
</dbReference>
<sequence length="594" mass="63653">MSNFSIRGRGGRGRGGGGRGGFNNGHGGFSNNNPGMFTMNNGGGNGNPAFGSHGGNFGGQPDGPVQVSMKGWQGGTQDSLYKFLDRKLSTPAQIMDSHIQNDIMYITVPNQAIAQSLLKLSGIRFAGNKLTLQIPKNPVKFGTMECRSSSDIKDKLVALLQTRVDRQGVALDLSNLASDPIIISMGADPLHSGKIYVAILTVASQMFPNIITMNLASNGLHSLKPVADLGFKFPKLRNLSLANNALSNFRELDCLSTKGSTDPLQELVELILDGNPMREQELSRVPDGSTYINQVHERFPTVSMLDMNAVTPVAQPGSASRNGGSNAVAKNKQLPFPTKPSFVENSEIEQLANGFIAGFIGLYDGSRADLGNIYDANAQFSLMVDTTHPSSVSAQNDPRSQKRVELSSYLSISRNMERTLLKLPATRHPMQDAQKFSFEAWQTEVPSSTGSQAAIIVNLHGEFDEPAATNTLSFDRVFVLIPAVPGSPAAMAGWPCAILHDQLTVRRYNGFENWQSGADQATSAAAAAPAAGGGVDQFGGLAGEQLAMAQALQTQTKMNAEWTVKCLTESGWNYQQALATFEQARAQLPPAAFQ</sequence>
<dbReference type="GO" id="GO:0042272">
    <property type="term" value="C:nuclear RNA export factor complex"/>
    <property type="evidence" value="ECO:0007669"/>
    <property type="project" value="UniProtKB-ARBA"/>
</dbReference>
<feature type="compositionally biased region" description="Low complexity" evidence="10">
    <location>
        <begin position="29"/>
        <end position="40"/>
    </location>
</feature>
<dbReference type="STRING" id="61395.A0A1Y1VYE2"/>
<proteinExistence type="inferred from homology"/>
<comment type="caution">
    <text evidence="13">The sequence shown here is derived from an EMBL/GenBank/DDBJ whole genome shotgun (WGS) entry which is preliminary data.</text>
</comment>
<dbReference type="AlphaFoldDB" id="A0A1Y1VYE2"/>
<evidence type="ECO:0000256" key="5">
    <source>
        <dbReference type="ARBA" id="ARBA00022737"/>
    </source>
</evidence>
<evidence type="ECO:0000256" key="6">
    <source>
        <dbReference type="ARBA" id="ARBA00022816"/>
    </source>
</evidence>
<dbReference type="InterPro" id="IPR057125">
    <property type="entry name" value="NXF1/2/3/5-like_LRR"/>
</dbReference>
<dbReference type="PROSITE" id="PS51281">
    <property type="entry name" value="TAP_C"/>
    <property type="match status" value="1"/>
</dbReference>
<dbReference type="PROSITE" id="PS51450">
    <property type="entry name" value="LRR"/>
    <property type="match status" value="1"/>
</dbReference>
<name>A0A1Y1VYE2_9FUNG</name>
<evidence type="ECO:0000313" key="13">
    <source>
        <dbReference type="EMBL" id="ORX66292.1"/>
    </source>
</evidence>
<dbReference type="InterPro" id="IPR040736">
    <property type="entry name" value="Mex67_RRM"/>
</dbReference>
<dbReference type="InterPro" id="IPR009060">
    <property type="entry name" value="UBA-like_sf"/>
</dbReference>
<dbReference type="FunFam" id="1.10.8.10:FF:000018">
    <property type="entry name" value="Nuclear RNA export factor 1"/>
    <property type="match status" value="1"/>
</dbReference>
<feature type="region of interest" description="Disordered" evidence="10">
    <location>
        <begin position="1"/>
        <end position="63"/>
    </location>
</feature>
<evidence type="ECO:0000256" key="8">
    <source>
        <dbReference type="ARBA" id="ARBA00055253"/>
    </source>
</evidence>
<evidence type="ECO:0000256" key="1">
    <source>
        <dbReference type="ARBA" id="ARBA00004123"/>
    </source>
</evidence>
<comment type="subcellular location">
    <subcellularLocation>
        <location evidence="1">Nucleus</location>
    </subcellularLocation>
</comment>
<dbReference type="Pfam" id="PF03943">
    <property type="entry name" value="TAP_C"/>
    <property type="match status" value="1"/>
</dbReference>